<feature type="region of interest" description="Disordered" evidence="1">
    <location>
        <begin position="39"/>
        <end position="108"/>
    </location>
</feature>
<feature type="compositionally biased region" description="Acidic residues" evidence="1">
    <location>
        <begin position="82"/>
        <end position="98"/>
    </location>
</feature>
<organism evidence="2 3">
    <name type="scientific">Scytalidium lignicola</name>
    <name type="common">Hyphomycete</name>
    <dbReference type="NCBI Taxonomy" id="5539"/>
    <lineage>
        <taxon>Eukaryota</taxon>
        <taxon>Fungi</taxon>
        <taxon>Dikarya</taxon>
        <taxon>Ascomycota</taxon>
        <taxon>Pezizomycotina</taxon>
        <taxon>Leotiomycetes</taxon>
        <taxon>Leotiomycetes incertae sedis</taxon>
        <taxon>Scytalidium</taxon>
    </lineage>
</organism>
<evidence type="ECO:0000256" key="1">
    <source>
        <dbReference type="SAM" id="MobiDB-lite"/>
    </source>
</evidence>
<sequence>MQLLDILIRLQPLGRIAHGIKPRELGCKGAREAVQAVEEGAVEQDVGGQPDIEDIGDQEGAQEGFEEGEARDLHVGSAVDLEGADGEMGSDAEEEGDGGGDLPGGVERRAECRTQRGHFLFEEEETE</sequence>
<accession>A0A3E2GR30</accession>
<evidence type="ECO:0000313" key="2">
    <source>
        <dbReference type="EMBL" id="RFU23569.1"/>
    </source>
</evidence>
<gene>
    <name evidence="2" type="ORF">B7463_g12769</name>
</gene>
<dbReference type="Proteomes" id="UP000258309">
    <property type="component" value="Unassembled WGS sequence"/>
</dbReference>
<reference evidence="2 3" key="1">
    <citation type="submission" date="2018-05" db="EMBL/GenBank/DDBJ databases">
        <title>Draft genome sequence of Scytalidium lignicola DSM 105466, a ubiquitous saprotrophic fungus.</title>
        <authorList>
            <person name="Buettner E."/>
            <person name="Gebauer A.M."/>
            <person name="Hofrichter M."/>
            <person name="Liers C."/>
            <person name="Kellner H."/>
        </authorList>
    </citation>
    <scope>NUCLEOTIDE SEQUENCE [LARGE SCALE GENOMIC DNA]</scope>
    <source>
        <strain evidence="2 3">DSM 105466</strain>
    </source>
</reference>
<feature type="non-terminal residue" evidence="2">
    <location>
        <position position="127"/>
    </location>
</feature>
<feature type="compositionally biased region" description="Low complexity" evidence="1">
    <location>
        <begin position="39"/>
        <end position="49"/>
    </location>
</feature>
<comment type="caution">
    <text evidence="2">The sequence shown here is derived from an EMBL/GenBank/DDBJ whole genome shotgun (WGS) entry which is preliminary data.</text>
</comment>
<dbReference type="AlphaFoldDB" id="A0A3E2GR30"/>
<protein>
    <submittedName>
        <fullName evidence="2">Uncharacterized protein</fullName>
    </submittedName>
</protein>
<name>A0A3E2GR30_SCYLI</name>
<proteinExistence type="predicted"/>
<dbReference type="EMBL" id="NCSJ02000766">
    <property type="protein sequence ID" value="RFU23569.1"/>
    <property type="molecule type" value="Genomic_DNA"/>
</dbReference>
<keyword evidence="3" id="KW-1185">Reference proteome</keyword>
<evidence type="ECO:0000313" key="3">
    <source>
        <dbReference type="Proteomes" id="UP000258309"/>
    </source>
</evidence>
<feature type="non-terminal residue" evidence="2">
    <location>
        <position position="1"/>
    </location>
</feature>